<dbReference type="OrthoDB" id="1723750at2759"/>
<evidence type="ECO:0000256" key="7">
    <source>
        <dbReference type="ARBA" id="ARBA00022691"/>
    </source>
</evidence>
<keyword evidence="6" id="KW-0808">Transferase</keyword>
<evidence type="ECO:0000256" key="3">
    <source>
        <dbReference type="ARBA" id="ARBA00012533"/>
    </source>
</evidence>
<dbReference type="InterPro" id="IPR019410">
    <property type="entry name" value="Methyltransf_16"/>
</dbReference>
<gene>
    <name evidence="11" type="ORF">FIBSPDRAFT_934020</name>
</gene>
<dbReference type="GO" id="GO:0032259">
    <property type="term" value="P:methylation"/>
    <property type="evidence" value="ECO:0007669"/>
    <property type="project" value="UniProtKB-KW"/>
</dbReference>
<comment type="similarity">
    <text evidence="9">Belongs to the methyltransferase superfamily. METTL18 family.</text>
</comment>
<proteinExistence type="inferred from homology"/>
<dbReference type="PANTHER" id="PTHR14614:SF39">
    <property type="entry name" value="HISTIDINE PROTEIN METHYLTRANSFERASE 1 HOMOLOG"/>
    <property type="match status" value="1"/>
</dbReference>
<dbReference type="EC" id="2.1.1.85" evidence="3"/>
<dbReference type="Gene3D" id="3.40.50.150">
    <property type="entry name" value="Vaccinia Virus protein VP39"/>
    <property type="match status" value="1"/>
</dbReference>
<evidence type="ECO:0000256" key="6">
    <source>
        <dbReference type="ARBA" id="ARBA00022679"/>
    </source>
</evidence>
<dbReference type="AlphaFoldDB" id="A0A166G6L8"/>
<dbReference type="GO" id="GO:0005634">
    <property type="term" value="C:nucleus"/>
    <property type="evidence" value="ECO:0007669"/>
    <property type="project" value="UniProtKB-SubCell"/>
</dbReference>
<evidence type="ECO:0000256" key="5">
    <source>
        <dbReference type="ARBA" id="ARBA00022603"/>
    </source>
</evidence>
<evidence type="ECO:0000256" key="2">
    <source>
        <dbReference type="ARBA" id="ARBA00004496"/>
    </source>
</evidence>
<evidence type="ECO:0000256" key="10">
    <source>
        <dbReference type="SAM" id="MobiDB-lite"/>
    </source>
</evidence>
<evidence type="ECO:0000256" key="1">
    <source>
        <dbReference type="ARBA" id="ARBA00004123"/>
    </source>
</evidence>
<organism evidence="11 12">
    <name type="scientific">Athelia psychrophila</name>
    <dbReference type="NCBI Taxonomy" id="1759441"/>
    <lineage>
        <taxon>Eukaryota</taxon>
        <taxon>Fungi</taxon>
        <taxon>Dikarya</taxon>
        <taxon>Basidiomycota</taxon>
        <taxon>Agaricomycotina</taxon>
        <taxon>Agaricomycetes</taxon>
        <taxon>Agaricomycetidae</taxon>
        <taxon>Atheliales</taxon>
        <taxon>Atheliaceae</taxon>
        <taxon>Athelia</taxon>
    </lineage>
</organism>
<dbReference type="SUPFAM" id="SSF53335">
    <property type="entry name" value="S-adenosyl-L-methionine-dependent methyltransferases"/>
    <property type="match status" value="1"/>
</dbReference>
<feature type="region of interest" description="Disordered" evidence="10">
    <location>
        <begin position="217"/>
        <end position="248"/>
    </location>
</feature>
<comment type="subcellular location">
    <subcellularLocation>
        <location evidence="2">Cytoplasm</location>
    </subcellularLocation>
    <subcellularLocation>
        <location evidence="1">Nucleus</location>
    </subcellularLocation>
</comment>
<name>A0A166G6L8_9AGAM</name>
<accession>A0A166G6L8</accession>
<dbReference type="STRING" id="436010.A0A166G6L8"/>
<keyword evidence="12" id="KW-1185">Reference proteome</keyword>
<dbReference type="GO" id="GO:0005737">
    <property type="term" value="C:cytoplasm"/>
    <property type="evidence" value="ECO:0007669"/>
    <property type="project" value="UniProtKB-SubCell"/>
</dbReference>
<keyword evidence="8" id="KW-0539">Nucleus</keyword>
<dbReference type="PANTHER" id="PTHR14614">
    <property type="entry name" value="HEPATOCELLULAR CARCINOMA-ASSOCIATED ANTIGEN"/>
    <property type="match status" value="1"/>
</dbReference>
<evidence type="ECO:0000256" key="8">
    <source>
        <dbReference type="ARBA" id="ARBA00023242"/>
    </source>
</evidence>
<sequence length="412" mass="43975">MFGDDLDPEELDQETAALFAPVTKVQTDSQAAHTQEPFSEVPISKILDNLPAFFSYSPLVIPLTSASGEGPRSITLARRDLYDARFQLISEGAPGPDTDDAKQDRDRALEFLDAPSDLVPGVYEGGLKTWECSLDLVDYLNSAHHGDVVGKRVLEIGCGTAVPTLFLLHTLLSAPLSSAAPPKTEFHVQDYNASVLELVTLPNMLLTWYMSPASSTYRSTLPPPESADDDDAHPPADPTTPSNLPLPPALKDALTASLDARGIVLRFFAGSWEGFDPSTTGDGGDGAKNLQYDVVLTSETIYRSEGLAPLIGLMRAACGAPLLPPPSPSLGELVEQKLKLSPDDDNRNGEPTESTRASICLVAAKVLYFGVGGGVIDFVRAVEGPAGRGSVSTVWEKTDGVGRKVMQVNWDA</sequence>
<evidence type="ECO:0000256" key="9">
    <source>
        <dbReference type="ARBA" id="ARBA00038126"/>
    </source>
</evidence>
<dbReference type="GO" id="GO:0018064">
    <property type="term" value="F:protein-L-histidine N-tele-methyltransferase activity"/>
    <property type="evidence" value="ECO:0007669"/>
    <property type="project" value="UniProtKB-EC"/>
</dbReference>
<reference evidence="11 12" key="1">
    <citation type="journal article" date="2016" name="Mol. Biol. Evol.">
        <title>Comparative Genomics of Early-Diverging Mushroom-Forming Fungi Provides Insights into the Origins of Lignocellulose Decay Capabilities.</title>
        <authorList>
            <person name="Nagy L.G."/>
            <person name="Riley R."/>
            <person name="Tritt A."/>
            <person name="Adam C."/>
            <person name="Daum C."/>
            <person name="Floudas D."/>
            <person name="Sun H."/>
            <person name="Yadav J.S."/>
            <person name="Pangilinan J."/>
            <person name="Larsson K.H."/>
            <person name="Matsuura K."/>
            <person name="Barry K."/>
            <person name="Labutti K."/>
            <person name="Kuo R."/>
            <person name="Ohm R.A."/>
            <person name="Bhattacharya S.S."/>
            <person name="Shirouzu T."/>
            <person name="Yoshinaga Y."/>
            <person name="Martin F.M."/>
            <person name="Grigoriev I.V."/>
            <person name="Hibbett D.S."/>
        </authorList>
    </citation>
    <scope>NUCLEOTIDE SEQUENCE [LARGE SCALE GENOMIC DNA]</scope>
    <source>
        <strain evidence="11 12">CBS 109695</strain>
    </source>
</reference>
<protein>
    <recommendedName>
        <fullName evidence="3">protein-histidine N-methyltransferase</fullName>
        <ecNumber evidence="3">2.1.1.85</ecNumber>
    </recommendedName>
</protein>
<dbReference type="InterPro" id="IPR029063">
    <property type="entry name" value="SAM-dependent_MTases_sf"/>
</dbReference>
<dbReference type="EMBL" id="KV417582">
    <property type="protein sequence ID" value="KZP17518.1"/>
    <property type="molecule type" value="Genomic_DNA"/>
</dbReference>
<dbReference type="Proteomes" id="UP000076532">
    <property type="component" value="Unassembled WGS sequence"/>
</dbReference>
<keyword evidence="7" id="KW-0949">S-adenosyl-L-methionine</keyword>
<evidence type="ECO:0000313" key="12">
    <source>
        <dbReference type="Proteomes" id="UP000076532"/>
    </source>
</evidence>
<keyword evidence="4" id="KW-0963">Cytoplasm</keyword>
<evidence type="ECO:0000313" key="11">
    <source>
        <dbReference type="EMBL" id="KZP17518.1"/>
    </source>
</evidence>
<keyword evidence="5" id="KW-0489">Methyltransferase</keyword>
<evidence type="ECO:0000256" key="4">
    <source>
        <dbReference type="ARBA" id="ARBA00022490"/>
    </source>
</evidence>